<dbReference type="GO" id="GO:0051301">
    <property type="term" value="P:cell division"/>
    <property type="evidence" value="ECO:0007669"/>
    <property type="project" value="InterPro"/>
</dbReference>
<dbReference type="EMBL" id="OJIN01000117">
    <property type="protein sequence ID" value="SPD74062.1"/>
    <property type="molecule type" value="Genomic_DNA"/>
</dbReference>
<dbReference type="AlphaFoldDB" id="A0A445MXG1"/>
<evidence type="ECO:0000313" key="2">
    <source>
        <dbReference type="EMBL" id="SPD74062.1"/>
    </source>
</evidence>
<sequence>MPVSKKNQLIGLDIGSHAIKMVEIDHSKKGMALKNFGMIGLPHQVIVEGSIKDKDAVCSAIKQLVRNLKIKNTNVAASISGFSVIIKKIMMGYKEEAELEKNIQEEAEQYIPFDINEVNLDFDILPSSGKSSEGEDADRMEVMLVAAKKDIINEYVNVIERSGLNPGVMDVDAFALQNAFEVSTDEDSSRACVALVNVGAEELGINAIKKGVSLFTRDSSYGGVQINEAIMSEFKVDYEQAEKIKLGSEELQKDQAKNLDDILKSVISDWVREITRALDFLSSAFPEDPVEKIILAGGSCKTPGFRKTLESETRIPVIEISPFSKFFIDEKHFDAKYLEYMAPQAAVAVGLALRGIGDK</sequence>
<evidence type="ECO:0000259" key="1">
    <source>
        <dbReference type="SMART" id="SM00842"/>
    </source>
</evidence>
<dbReference type="Gene3D" id="3.30.420.40">
    <property type="match status" value="2"/>
</dbReference>
<protein>
    <submittedName>
        <fullName evidence="2">Type IV pilus assembly protein PilM</fullName>
    </submittedName>
</protein>
<dbReference type="PANTHER" id="PTHR32432:SF3">
    <property type="entry name" value="ETHANOLAMINE UTILIZATION PROTEIN EUTJ"/>
    <property type="match status" value="1"/>
</dbReference>
<feature type="domain" description="SHS2" evidence="1">
    <location>
        <begin position="9"/>
        <end position="180"/>
    </location>
</feature>
<gene>
    <name evidence="2" type="ORF">PITCH_A2030206</name>
</gene>
<dbReference type="InterPro" id="IPR050696">
    <property type="entry name" value="FtsA/MreB"/>
</dbReference>
<dbReference type="InterPro" id="IPR003494">
    <property type="entry name" value="SHS2_FtsA"/>
</dbReference>
<dbReference type="NCBIfam" id="TIGR01175">
    <property type="entry name" value="pilM"/>
    <property type="match status" value="1"/>
</dbReference>
<accession>A0A445MXG1</accession>
<dbReference type="SMART" id="SM00842">
    <property type="entry name" value="FtsA"/>
    <property type="match status" value="1"/>
</dbReference>
<dbReference type="CDD" id="cd24049">
    <property type="entry name" value="ASKHA_NBD_PilM"/>
    <property type="match status" value="1"/>
</dbReference>
<organism evidence="2">
    <name type="scientific">uncultured Desulfobacterium sp</name>
    <dbReference type="NCBI Taxonomy" id="201089"/>
    <lineage>
        <taxon>Bacteria</taxon>
        <taxon>Pseudomonadati</taxon>
        <taxon>Thermodesulfobacteriota</taxon>
        <taxon>Desulfobacteria</taxon>
        <taxon>Desulfobacterales</taxon>
        <taxon>Desulfobacteriaceae</taxon>
        <taxon>Desulfobacterium</taxon>
        <taxon>environmental samples</taxon>
    </lineage>
</organism>
<dbReference type="SUPFAM" id="SSF53067">
    <property type="entry name" value="Actin-like ATPase domain"/>
    <property type="match status" value="2"/>
</dbReference>
<name>A0A445MXG1_9BACT</name>
<proteinExistence type="predicted"/>
<dbReference type="PIRSF" id="PIRSF019169">
    <property type="entry name" value="PilM"/>
    <property type="match status" value="1"/>
</dbReference>
<reference evidence="2" key="1">
    <citation type="submission" date="2018-01" db="EMBL/GenBank/DDBJ databases">
        <authorList>
            <person name="Regsiter A."/>
            <person name="William W."/>
        </authorList>
    </citation>
    <scope>NUCLEOTIDE SEQUENCE</scope>
    <source>
        <strain evidence="2">TRIP AH-1</strain>
    </source>
</reference>
<dbReference type="PANTHER" id="PTHR32432">
    <property type="entry name" value="CELL DIVISION PROTEIN FTSA-RELATED"/>
    <property type="match status" value="1"/>
</dbReference>
<dbReference type="Pfam" id="PF11104">
    <property type="entry name" value="PilM_2"/>
    <property type="match status" value="1"/>
</dbReference>
<dbReference type="InterPro" id="IPR005883">
    <property type="entry name" value="PilM"/>
</dbReference>
<dbReference type="InterPro" id="IPR043129">
    <property type="entry name" value="ATPase_NBD"/>
</dbReference>
<dbReference type="Gene3D" id="3.30.1490.300">
    <property type="match status" value="1"/>
</dbReference>